<keyword evidence="2" id="KW-0472">Membrane</keyword>
<sequence>MTKVDPELPDGGSTTNQDVSPAHSARQLRNRAVAEAKHFLVLFLYLWVLFGLFVLNERIILHQHKIDFVSHGFAVFNAFILAKVMLLIEDMNLGRWLDNRPLIYPILYNSLIFSTLFILFHVVEEKVVSIAWGEAASARIPNIGGGGIAGIVCVSVILFFSLIPFFAFRNLARALGLERLNSMLFGADVEWRIWRSRP</sequence>
<evidence type="ECO:0000313" key="4">
    <source>
        <dbReference type="Proteomes" id="UP000520198"/>
    </source>
</evidence>
<feature type="transmembrane region" description="Helical" evidence="2">
    <location>
        <begin position="39"/>
        <end position="56"/>
    </location>
</feature>
<dbReference type="RefSeq" id="WP_176352657.1">
    <property type="nucleotide sequence ID" value="NZ_JABWDU010000002.1"/>
</dbReference>
<proteinExistence type="predicted"/>
<organism evidence="3 4">
    <name type="scientific">Ensifer oleiphilus</name>
    <dbReference type="NCBI Taxonomy" id="2742698"/>
    <lineage>
        <taxon>Bacteria</taxon>
        <taxon>Pseudomonadati</taxon>
        <taxon>Pseudomonadota</taxon>
        <taxon>Alphaproteobacteria</taxon>
        <taxon>Hyphomicrobiales</taxon>
        <taxon>Rhizobiaceae</taxon>
        <taxon>Sinorhizobium/Ensifer group</taxon>
        <taxon>Ensifer</taxon>
    </lineage>
</organism>
<feature type="transmembrane region" description="Helical" evidence="2">
    <location>
        <begin position="143"/>
        <end position="168"/>
    </location>
</feature>
<feature type="transmembrane region" description="Helical" evidence="2">
    <location>
        <begin position="101"/>
        <end position="123"/>
    </location>
</feature>
<feature type="transmembrane region" description="Helical" evidence="2">
    <location>
        <begin position="68"/>
        <end position="89"/>
    </location>
</feature>
<keyword evidence="4" id="KW-1185">Reference proteome</keyword>
<dbReference type="EMBL" id="JABWDU010000002">
    <property type="protein sequence ID" value="NVD39074.1"/>
    <property type="molecule type" value="Genomic_DNA"/>
</dbReference>
<feature type="region of interest" description="Disordered" evidence="1">
    <location>
        <begin position="1"/>
        <end position="23"/>
    </location>
</feature>
<keyword evidence="2" id="KW-1133">Transmembrane helix</keyword>
<dbReference type="Proteomes" id="UP000520198">
    <property type="component" value="Unassembled WGS sequence"/>
</dbReference>
<dbReference type="AlphaFoldDB" id="A0A7Y6UML0"/>
<name>A0A7Y6UML0_9HYPH</name>
<keyword evidence="2" id="KW-0812">Transmembrane</keyword>
<protein>
    <submittedName>
        <fullName evidence="3">Uncharacterized protein</fullName>
    </submittedName>
</protein>
<accession>A0A7Y6UML0</accession>
<evidence type="ECO:0000313" key="3">
    <source>
        <dbReference type="EMBL" id="NVD39074.1"/>
    </source>
</evidence>
<reference evidence="3 4" key="1">
    <citation type="submission" date="2020-06" db="EMBL/GenBank/DDBJ databases">
        <authorList>
            <person name="Grouzdev D.S."/>
        </authorList>
    </citation>
    <scope>NUCLEOTIDE SEQUENCE [LARGE SCALE GENOMIC DNA]</scope>
    <source>
        <strain evidence="3 4">HO-A22</strain>
    </source>
</reference>
<evidence type="ECO:0000256" key="2">
    <source>
        <dbReference type="SAM" id="Phobius"/>
    </source>
</evidence>
<comment type="caution">
    <text evidence="3">The sequence shown here is derived from an EMBL/GenBank/DDBJ whole genome shotgun (WGS) entry which is preliminary data.</text>
</comment>
<gene>
    <name evidence="3" type="ORF">HT585_09430</name>
</gene>
<evidence type="ECO:0000256" key="1">
    <source>
        <dbReference type="SAM" id="MobiDB-lite"/>
    </source>
</evidence>